<dbReference type="SUPFAM" id="SSF53254">
    <property type="entry name" value="Phosphoglycerate mutase-like"/>
    <property type="match status" value="1"/>
</dbReference>
<dbReference type="AlphaFoldDB" id="A0A2D2DGR1"/>
<gene>
    <name evidence="1" type="ORF">CR152_06315</name>
</gene>
<dbReference type="RefSeq" id="WP_099874154.1">
    <property type="nucleotide sequence ID" value="NZ_CP024608.1"/>
</dbReference>
<dbReference type="KEGG" id="mass:CR152_06315"/>
<dbReference type="EMBL" id="CP024608">
    <property type="protein sequence ID" value="ATQ74163.1"/>
    <property type="molecule type" value="Genomic_DNA"/>
</dbReference>
<sequence>MRLYLVRHLAPQVASGVCYGRTDLAVDPDLQALALPALRATLPPGVPVFSSPLRRCAMLAESIGGAAVRYDARLAELDFGDWEMRRWDDIDRAGVDAWAADMARYRPGGGESVTGMAQRVSAFYADCMRAQAPCAIVICHAGTIRLLSARARGLGPEAMALEAAQRPHAIAYGETVIIDCV</sequence>
<dbReference type="Pfam" id="PF00300">
    <property type="entry name" value="His_Phos_1"/>
    <property type="match status" value="1"/>
</dbReference>
<dbReference type="Gene3D" id="3.40.50.1240">
    <property type="entry name" value="Phosphoglycerate mutase-like"/>
    <property type="match status" value="1"/>
</dbReference>
<evidence type="ECO:0000313" key="2">
    <source>
        <dbReference type="Proteomes" id="UP000229897"/>
    </source>
</evidence>
<protein>
    <submittedName>
        <fullName evidence="1">Phosphoglycerate mutase</fullName>
    </submittedName>
</protein>
<organism evidence="1 2">
    <name type="scientific">Massilia violaceinigra</name>
    <dbReference type="NCBI Taxonomy" id="2045208"/>
    <lineage>
        <taxon>Bacteria</taxon>
        <taxon>Pseudomonadati</taxon>
        <taxon>Pseudomonadota</taxon>
        <taxon>Betaproteobacteria</taxon>
        <taxon>Burkholderiales</taxon>
        <taxon>Oxalobacteraceae</taxon>
        <taxon>Telluria group</taxon>
        <taxon>Massilia</taxon>
    </lineage>
</organism>
<evidence type="ECO:0000313" key="1">
    <source>
        <dbReference type="EMBL" id="ATQ74163.1"/>
    </source>
</evidence>
<dbReference type="InterPro" id="IPR029033">
    <property type="entry name" value="His_PPase_superfam"/>
</dbReference>
<dbReference type="OrthoDB" id="5296884at2"/>
<reference evidence="1" key="1">
    <citation type="submission" date="2017-10" db="EMBL/GenBank/DDBJ databases">
        <title>Massilia psychrophilum sp. nov., a novel purple-pigmented bacterium isolated from Tianshan glacier, Xinjiang Municipality, China.</title>
        <authorList>
            <person name="Wang H."/>
        </authorList>
    </citation>
    <scope>NUCLEOTIDE SEQUENCE [LARGE SCALE GENOMIC DNA]</scope>
    <source>
        <strain evidence="1">B2</strain>
    </source>
</reference>
<dbReference type="Proteomes" id="UP000229897">
    <property type="component" value="Chromosome"/>
</dbReference>
<name>A0A2D2DGR1_9BURK</name>
<proteinExistence type="predicted"/>
<dbReference type="InterPro" id="IPR013078">
    <property type="entry name" value="His_Pase_superF_clade-1"/>
</dbReference>
<keyword evidence="2" id="KW-1185">Reference proteome</keyword>
<dbReference type="SMART" id="SM00855">
    <property type="entry name" value="PGAM"/>
    <property type="match status" value="1"/>
</dbReference>
<accession>A0A2D2DGR1</accession>